<accession>A0A1E7FIY6</accession>
<organism evidence="4 5">
    <name type="scientific">Fragilariopsis cylindrus CCMP1102</name>
    <dbReference type="NCBI Taxonomy" id="635003"/>
    <lineage>
        <taxon>Eukaryota</taxon>
        <taxon>Sar</taxon>
        <taxon>Stramenopiles</taxon>
        <taxon>Ochrophyta</taxon>
        <taxon>Bacillariophyta</taxon>
        <taxon>Bacillariophyceae</taxon>
        <taxon>Bacillariophycidae</taxon>
        <taxon>Bacillariales</taxon>
        <taxon>Bacillariaceae</taxon>
        <taxon>Fragilariopsis</taxon>
    </lineage>
</organism>
<keyword evidence="2" id="KW-0732">Signal</keyword>
<dbReference type="Proteomes" id="UP000095751">
    <property type="component" value="Unassembled WGS sequence"/>
</dbReference>
<dbReference type="InterPro" id="IPR036378">
    <property type="entry name" value="FAS1_dom_sf"/>
</dbReference>
<feature type="domain" description="FAS1" evidence="3">
    <location>
        <begin position="45"/>
        <end position="180"/>
    </location>
</feature>
<proteinExistence type="predicted"/>
<keyword evidence="5" id="KW-1185">Reference proteome</keyword>
<dbReference type="EMBL" id="KV784357">
    <property type="protein sequence ID" value="OEU18149.1"/>
    <property type="molecule type" value="Genomic_DNA"/>
</dbReference>
<gene>
    <name evidence="4" type="ORF">FRACYDRAFT_238581</name>
</gene>
<feature type="chain" id="PRO_5009193149" description="FAS1 domain-containing protein" evidence="2">
    <location>
        <begin position="32"/>
        <end position="321"/>
    </location>
</feature>
<evidence type="ECO:0000313" key="5">
    <source>
        <dbReference type="Proteomes" id="UP000095751"/>
    </source>
</evidence>
<evidence type="ECO:0000256" key="2">
    <source>
        <dbReference type="SAM" id="SignalP"/>
    </source>
</evidence>
<dbReference type="PROSITE" id="PS50213">
    <property type="entry name" value="FAS1"/>
    <property type="match status" value="1"/>
</dbReference>
<dbReference type="KEGG" id="fcy:FRACYDRAFT_238581"/>
<feature type="region of interest" description="Disordered" evidence="1">
    <location>
        <begin position="119"/>
        <end position="140"/>
    </location>
</feature>
<evidence type="ECO:0000313" key="4">
    <source>
        <dbReference type="EMBL" id="OEU18149.1"/>
    </source>
</evidence>
<name>A0A1E7FIY6_9STRA</name>
<evidence type="ECO:0000256" key="1">
    <source>
        <dbReference type="SAM" id="MobiDB-lite"/>
    </source>
</evidence>
<feature type="region of interest" description="Disordered" evidence="1">
    <location>
        <begin position="214"/>
        <end position="252"/>
    </location>
</feature>
<dbReference type="AlphaFoldDB" id="A0A1E7FIY6"/>
<dbReference type="Gene3D" id="2.30.180.10">
    <property type="entry name" value="FAS1 domain"/>
    <property type="match status" value="1"/>
</dbReference>
<dbReference type="InterPro" id="IPR000782">
    <property type="entry name" value="FAS1_domain"/>
</dbReference>
<sequence length="321" mass="34263">MMMSNYYSSIISTILLCVLLLSASTTTTVNGDNTCSTSNGGDEAQDTIYLKVCEDPELLTLCQLLTSTGLEGDLSKSTTGEEFTLFAPINSAFTGAPPHLIGFDTKQIKKTLKYHVTSGNKDTTSGEDTAAAADDNNNNRKLSCGTPTSTVLGDLTSQTQCSVEDDGTTQTRIGQLGKVIVKGTPLFVDGSDSDDTPCNGRIIKVTNILGSGFKFFPPQKNGKNGKNGKSSKDGKSRKGGGVRGGGGGAWRNYGNNNSVQQEELLFTYFGVRASNNNFNNYYYNTKKGPKSFKAGKDFKAGKSFKNHGGFYGKAAKKGKRE</sequence>
<evidence type="ECO:0000259" key="3">
    <source>
        <dbReference type="PROSITE" id="PS50213"/>
    </source>
</evidence>
<dbReference type="Pfam" id="PF02469">
    <property type="entry name" value="Fasciclin"/>
    <property type="match status" value="1"/>
</dbReference>
<reference evidence="4 5" key="1">
    <citation type="submission" date="2016-09" db="EMBL/GenBank/DDBJ databases">
        <title>Extensive genetic diversity and differential bi-allelic expression allows diatom success in the polar Southern Ocean.</title>
        <authorList>
            <consortium name="DOE Joint Genome Institute"/>
            <person name="Mock T."/>
            <person name="Otillar R.P."/>
            <person name="Strauss J."/>
            <person name="Dupont C."/>
            <person name="Frickenhaus S."/>
            <person name="Maumus F."/>
            <person name="Mcmullan M."/>
            <person name="Sanges R."/>
            <person name="Schmutz J."/>
            <person name="Toseland A."/>
            <person name="Valas R."/>
            <person name="Veluchamy A."/>
            <person name="Ward B.J."/>
            <person name="Allen A."/>
            <person name="Barry K."/>
            <person name="Falciatore A."/>
            <person name="Ferrante M."/>
            <person name="Fortunato A.E."/>
            <person name="Gloeckner G."/>
            <person name="Gruber A."/>
            <person name="Hipkin R."/>
            <person name="Janech M."/>
            <person name="Kroth P."/>
            <person name="Leese F."/>
            <person name="Lindquist E."/>
            <person name="Lyon B.R."/>
            <person name="Martin J."/>
            <person name="Mayer C."/>
            <person name="Parker M."/>
            <person name="Quesneville H."/>
            <person name="Raymond J."/>
            <person name="Uhlig C."/>
            <person name="Valentin K.U."/>
            <person name="Worden A.Z."/>
            <person name="Armbrust E.V."/>
            <person name="Bowler C."/>
            <person name="Green B."/>
            <person name="Moulton V."/>
            <person name="Van Oosterhout C."/>
            <person name="Grigoriev I."/>
        </authorList>
    </citation>
    <scope>NUCLEOTIDE SEQUENCE [LARGE SCALE GENOMIC DNA]</scope>
    <source>
        <strain evidence="4 5">CCMP1102</strain>
    </source>
</reference>
<protein>
    <recommendedName>
        <fullName evidence="3">FAS1 domain-containing protein</fullName>
    </recommendedName>
</protein>
<dbReference type="InParanoid" id="A0A1E7FIY6"/>
<dbReference type="SUPFAM" id="SSF82153">
    <property type="entry name" value="FAS1 domain"/>
    <property type="match status" value="1"/>
</dbReference>
<feature type="signal peptide" evidence="2">
    <location>
        <begin position="1"/>
        <end position="31"/>
    </location>
</feature>